<protein>
    <submittedName>
        <fullName evidence="2">Helix-turn-helix transcriptional regulator</fullName>
    </submittedName>
</protein>
<name>A0A9X4RHM0_9CYAN</name>
<dbReference type="EMBL" id="VBTY01000074">
    <property type="protein sequence ID" value="MDG3494983.1"/>
    <property type="molecule type" value="Genomic_DNA"/>
</dbReference>
<comment type="caution">
    <text evidence="2">The sequence shown here is derived from an EMBL/GenBank/DDBJ whole genome shotgun (WGS) entry which is preliminary data.</text>
</comment>
<evidence type="ECO:0000313" key="3">
    <source>
        <dbReference type="Proteomes" id="UP001152872"/>
    </source>
</evidence>
<dbReference type="Pfam" id="PF01381">
    <property type="entry name" value="HTH_3"/>
    <property type="match status" value="1"/>
</dbReference>
<dbReference type="Gene3D" id="1.10.260.40">
    <property type="entry name" value="lambda repressor-like DNA-binding domains"/>
    <property type="match status" value="1"/>
</dbReference>
<dbReference type="CDD" id="cd00093">
    <property type="entry name" value="HTH_XRE"/>
    <property type="match status" value="1"/>
</dbReference>
<dbReference type="Proteomes" id="UP001152872">
    <property type="component" value="Unassembled WGS sequence"/>
</dbReference>
<dbReference type="RefSeq" id="WP_009627088.1">
    <property type="nucleotide sequence ID" value="NZ_VBTY01000074.1"/>
</dbReference>
<dbReference type="SMART" id="SM00530">
    <property type="entry name" value="HTH_XRE"/>
    <property type="match status" value="1"/>
</dbReference>
<dbReference type="PROSITE" id="PS50943">
    <property type="entry name" value="HTH_CROC1"/>
    <property type="match status" value="1"/>
</dbReference>
<dbReference type="SUPFAM" id="SSF47413">
    <property type="entry name" value="lambda repressor-like DNA-binding domains"/>
    <property type="match status" value="1"/>
</dbReference>
<sequence>MTLEEREKLAELIKQKRGSMSKSAFARLLGVTHTAVTGWENCLSEPDHHNLLAISRVLGMSLDNLHDCLKGNKASASEFDSLVGKIKSMRMSLNQIAVIDHVVSEKLLAIAESAGR</sequence>
<keyword evidence="3" id="KW-1185">Reference proteome</keyword>
<dbReference type="InterPro" id="IPR010982">
    <property type="entry name" value="Lambda_DNA-bd_dom_sf"/>
</dbReference>
<feature type="domain" description="HTH cro/C1-type" evidence="1">
    <location>
        <begin position="9"/>
        <end position="65"/>
    </location>
</feature>
<proteinExistence type="predicted"/>
<gene>
    <name evidence="2" type="ORF">FEV09_10485</name>
</gene>
<dbReference type="GO" id="GO:0003677">
    <property type="term" value="F:DNA binding"/>
    <property type="evidence" value="ECO:0007669"/>
    <property type="project" value="InterPro"/>
</dbReference>
<accession>A0A9X4RHM0</accession>
<reference evidence="2" key="1">
    <citation type="submission" date="2019-05" db="EMBL/GenBank/DDBJ databases">
        <title>Whole genome sequencing of Pseudanabaena catenata USMAC16.</title>
        <authorList>
            <person name="Khan Z."/>
            <person name="Omar W.M."/>
            <person name="Convey P."/>
            <person name="Merican F."/>
            <person name="Najimudin N."/>
        </authorList>
    </citation>
    <scope>NUCLEOTIDE SEQUENCE</scope>
    <source>
        <strain evidence="2">USMAC16</strain>
    </source>
</reference>
<organism evidence="2 3">
    <name type="scientific">Pseudanabaena catenata USMAC16</name>
    <dbReference type="NCBI Taxonomy" id="1855837"/>
    <lineage>
        <taxon>Bacteria</taxon>
        <taxon>Bacillati</taxon>
        <taxon>Cyanobacteriota</taxon>
        <taxon>Cyanophyceae</taxon>
        <taxon>Pseudanabaenales</taxon>
        <taxon>Pseudanabaenaceae</taxon>
        <taxon>Pseudanabaena</taxon>
    </lineage>
</organism>
<dbReference type="AlphaFoldDB" id="A0A9X4RHM0"/>
<evidence type="ECO:0000259" key="1">
    <source>
        <dbReference type="PROSITE" id="PS50943"/>
    </source>
</evidence>
<dbReference type="InterPro" id="IPR001387">
    <property type="entry name" value="Cro/C1-type_HTH"/>
</dbReference>
<evidence type="ECO:0000313" key="2">
    <source>
        <dbReference type="EMBL" id="MDG3494983.1"/>
    </source>
</evidence>